<evidence type="ECO:0000256" key="1">
    <source>
        <dbReference type="ARBA" id="ARBA00001913"/>
    </source>
</evidence>
<evidence type="ECO:0000313" key="4">
    <source>
        <dbReference type="EMBL" id="MFC4722281.1"/>
    </source>
</evidence>
<comment type="subunit">
    <text evidence="2">Monomer.</text>
</comment>
<dbReference type="PANTHER" id="PTHR10091">
    <property type="entry name" value="ALDOSE-1-EPIMERASE"/>
    <property type="match status" value="1"/>
</dbReference>
<evidence type="ECO:0000256" key="3">
    <source>
        <dbReference type="ARBA" id="ARBA00022837"/>
    </source>
</evidence>
<dbReference type="SUPFAM" id="SSF74650">
    <property type="entry name" value="Galactose mutarotase-like"/>
    <property type="match status" value="1"/>
</dbReference>
<keyword evidence="5" id="KW-1185">Reference proteome</keyword>
<comment type="caution">
    <text evidence="4">The sequence shown here is derived from an EMBL/GenBank/DDBJ whole genome shotgun (WGS) entry which is preliminary data.</text>
</comment>
<comment type="cofactor">
    <cofactor evidence="1">
        <name>Ca(2+)</name>
        <dbReference type="ChEBI" id="CHEBI:29108"/>
    </cofactor>
</comment>
<dbReference type="PANTHER" id="PTHR10091:SF0">
    <property type="entry name" value="GALACTOSE MUTAROTASE"/>
    <property type="match status" value="1"/>
</dbReference>
<dbReference type="InterPro" id="IPR008183">
    <property type="entry name" value="Aldose_1/G6P_1-epimerase"/>
</dbReference>
<dbReference type="Proteomes" id="UP001595953">
    <property type="component" value="Unassembled WGS sequence"/>
</dbReference>
<reference evidence="5" key="1">
    <citation type="journal article" date="2019" name="Int. J. Syst. Evol. Microbiol.">
        <title>The Global Catalogue of Microorganisms (GCM) 10K type strain sequencing project: providing services to taxonomists for standard genome sequencing and annotation.</title>
        <authorList>
            <consortium name="The Broad Institute Genomics Platform"/>
            <consortium name="The Broad Institute Genome Sequencing Center for Infectious Disease"/>
            <person name="Wu L."/>
            <person name="Ma J."/>
        </authorList>
    </citation>
    <scope>NUCLEOTIDE SEQUENCE [LARGE SCALE GENOMIC DNA]</scope>
    <source>
        <strain evidence="5">CCUG 63682</strain>
    </source>
</reference>
<accession>A0ABV9N1W7</accession>
<organism evidence="4 5">
    <name type="scientific">Geojedonia litorea</name>
    <dbReference type="NCBI Taxonomy" id="1268269"/>
    <lineage>
        <taxon>Bacteria</taxon>
        <taxon>Pseudomonadati</taxon>
        <taxon>Bacteroidota</taxon>
        <taxon>Flavobacteriia</taxon>
        <taxon>Flavobacteriales</taxon>
        <taxon>Flavobacteriaceae</taxon>
        <taxon>Geojedonia</taxon>
    </lineage>
</organism>
<protein>
    <submittedName>
        <fullName evidence="4">Uncharacterized protein</fullName>
    </submittedName>
</protein>
<dbReference type="InterPro" id="IPR014718">
    <property type="entry name" value="GH-type_carb-bd"/>
</dbReference>
<keyword evidence="3" id="KW-0106">Calcium</keyword>
<sequence length="124" mass="14003">MLRQKRNCCSLKPENFQSIIDGKTVRIYFLKNANITMAVTNYGGRMVSLCTPDKNGKIGDIVLGFKSIKEYIEAKEPYHGTIIGRVANRIAKGQFSLESNTYELPINNDTFMEVLKDFITKFGA</sequence>
<evidence type="ECO:0000313" key="5">
    <source>
        <dbReference type="Proteomes" id="UP001595953"/>
    </source>
</evidence>
<dbReference type="Gene3D" id="2.70.98.10">
    <property type="match status" value="1"/>
</dbReference>
<proteinExistence type="predicted"/>
<name>A0ABV9N1W7_9FLAO</name>
<dbReference type="InterPro" id="IPR011013">
    <property type="entry name" value="Gal_mutarotase_sf_dom"/>
</dbReference>
<dbReference type="RefSeq" id="WP_387962656.1">
    <property type="nucleotide sequence ID" value="NZ_JBHSGP010000013.1"/>
</dbReference>
<evidence type="ECO:0000256" key="2">
    <source>
        <dbReference type="ARBA" id="ARBA00011245"/>
    </source>
</evidence>
<dbReference type="Pfam" id="PF01263">
    <property type="entry name" value="Aldose_epim"/>
    <property type="match status" value="1"/>
</dbReference>
<gene>
    <name evidence="4" type="ORF">ACFO5O_08110</name>
</gene>
<dbReference type="EMBL" id="JBHSGP010000013">
    <property type="protein sequence ID" value="MFC4722281.1"/>
    <property type="molecule type" value="Genomic_DNA"/>
</dbReference>